<evidence type="ECO:0000256" key="1">
    <source>
        <dbReference type="SAM" id="MobiDB-lite"/>
    </source>
</evidence>
<feature type="region of interest" description="Disordered" evidence="1">
    <location>
        <begin position="1"/>
        <end position="46"/>
    </location>
</feature>
<feature type="compositionally biased region" description="Basic residues" evidence="1">
    <location>
        <begin position="16"/>
        <end position="25"/>
    </location>
</feature>
<protein>
    <submittedName>
        <fullName evidence="2">Uncharacterized protein</fullName>
    </submittedName>
</protein>
<dbReference type="AlphaFoldDB" id="A0A024E3Z3"/>
<dbReference type="EMBL" id="CP005960">
    <property type="protein sequence ID" value="AHZ67527.1"/>
    <property type="molecule type" value="Genomic_DNA"/>
</dbReference>
<sequence>MAIKSNEAQRDTAGQRQHRGQHHKPGQWLDDFFHDDSWDREGSGFP</sequence>
<proteinExistence type="predicted"/>
<gene>
    <name evidence="2" type="ORF">OU5_0448</name>
</gene>
<accession>A0A024E3Z3</accession>
<dbReference type="Proteomes" id="UP000026913">
    <property type="component" value="Chromosome"/>
</dbReference>
<evidence type="ECO:0000313" key="3">
    <source>
        <dbReference type="Proteomes" id="UP000026913"/>
    </source>
</evidence>
<feature type="compositionally biased region" description="Basic and acidic residues" evidence="1">
    <location>
        <begin position="31"/>
        <end position="46"/>
    </location>
</feature>
<reference evidence="2 3" key="1">
    <citation type="journal article" date="2012" name="J. Bacteriol.">
        <title>Genome sequence of cold-adapted Pseudomonas mandelii strain JR-1.</title>
        <authorList>
            <person name="Jang S.H."/>
            <person name="Kim J."/>
            <person name="Kim J."/>
            <person name="Hong S."/>
            <person name="Lee C."/>
        </authorList>
    </citation>
    <scope>NUCLEOTIDE SEQUENCE [LARGE SCALE GENOMIC DNA]</scope>
    <source>
        <strain evidence="2 3">JR-1</strain>
    </source>
</reference>
<name>A0A024E3Z3_9PSED</name>
<dbReference type="HOGENOM" id="CLU_3187923_0_0_6"/>
<evidence type="ECO:0000313" key="2">
    <source>
        <dbReference type="EMBL" id="AHZ67527.1"/>
    </source>
</evidence>
<organism evidence="2 3">
    <name type="scientific">Pseudomonas mandelii JR-1</name>
    <dbReference type="NCBI Taxonomy" id="1147786"/>
    <lineage>
        <taxon>Bacteria</taxon>
        <taxon>Pseudomonadati</taxon>
        <taxon>Pseudomonadota</taxon>
        <taxon>Gammaproteobacteria</taxon>
        <taxon>Pseudomonadales</taxon>
        <taxon>Pseudomonadaceae</taxon>
        <taxon>Pseudomonas</taxon>
    </lineage>
</organism>
<dbReference type="KEGG" id="pman:OU5_0448"/>